<evidence type="ECO:0000313" key="4">
    <source>
        <dbReference type="Proteomes" id="UP000240042"/>
    </source>
</evidence>
<dbReference type="RefSeq" id="WP_092319935.1">
    <property type="nucleotide sequence ID" value="NZ_FOKY01000022.1"/>
</dbReference>
<dbReference type="InterPro" id="IPR001173">
    <property type="entry name" value="Glyco_trans_2-like"/>
</dbReference>
<organism evidence="3 4">
    <name type="scientific">Brevinema andersonii</name>
    <dbReference type="NCBI Taxonomy" id="34097"/>
    <lineage>
        <taxon>Bacteria</taxon>
        <taxon>Pseudomonadati</taxon>
        <taxon>Spirochaetota</taxon>
        <taxon>Spirochaetia</taxon>
        <taxon>Brevinematales</taxon>
        <taxon>Brevinemataceae</taxon>
        <taxon>Brevinema</taxon>
    </lineage>
</organism>
<evidence type="ECO:0000259" key="2">
    <source>
        <dbReference type="Pfam" id="PF00535"/>
    </source>
</evidence>
<dbReference type="GO" id="GO:0016740">
    <property type="term" value="F:transferase activity"/>
    <property type="evidence" value="ECO:0007669"/>
    <property type="project" value="UniProtKB-KW"/>
</dbReference>
<reference evidence="4" key="1">
    <citation type="submission" date="2016-10" db="EMBL/GenBank/DDBJ databases">
        <authorList>
            <person name="Varghese N."/>
            <person name="Submissions S."/>
        </authorList>
    </citation>
    <scope>NUCLEOTIDE SEQUENCE [LARGE SCALE GENOMIC DNA]</scope>
    <source>
        <strain evidence="4">ATCC 43811</strain>
    </source>
</reference>
<keyword evidence="3" id="KW-0808">Transferase</keyword>
<dbReference type="Proteomes" id="UP000240042">
    <property type="component" value="Unassembled WGS sequence"/>
</dbReference>
<dbReference type="AlphaFoldDB" id="A0A1I1F5Y7"/>
<keyword evidence="4" id="KW-1185">Reference proteome</keyword>
<evidence type="ECO:0000256" key="1">
    <source>
        <dbReference type="SAM" id="Phobius"/>
    </source>
</evidence>
<keyword evidence="1" id="KW-1133">Transmembrane helix</keyword>
<dbReference type="GO" id="GO:0005886">
    <property type="term" value="C:plasma membrane"/>
    <property type="evidence" value="ECO:0007669"/>
    <property type="project" value="TreeGrafter"/>
</dbReference>
<proteinExistence type="predicted"/>
<dbReference type="PANTHER" id="PTHR48090">
    <property type="entry name" value="UNDECAPRENYL-PHOSPHATE 4-DEOXY-4-FORMAMIDO-L-ARABINOSE TRANSFERASE-RELATED"/>
    <property type="match status" value="1"/>
</dbReference>
<dbReference type="Pfam" id="PF00535">
    <property type="entry name" value="Glycos_transf_2"/>
    <property type="match status" value="1"/>
</dbReference>
<evidence type="ECO:0000313" key="3">
    <source>
        <dbReference type="EMBL" id="SFB92563.1"/>
    </source>
</evidence>
<keyword evidence="1" id="KW-0472">Membrane</keyword>
<dbReference type="PANTHER" id="PTHR48090:SF8">
    <property type="entry name" value="GLYCOSYLTRANSFERASE CSBB-RELATED"/>
    <property type="match status" value="1"/>
</dbReference>
<accession>A0A1I1F5Y7</accession>
<feature type="transmembrane region" description="Helical" evidence="1">
    <location>
        <begin position="222"/>
        <end position="247"/>
    </location>
</feature>
<keyword evidence="1" id="KW-0812">Transmembrane</keyword>
<gene>
    <name evidence="3" type="ORF">SAMN02745150_01343</name>
</gene>
<name>A0A1I1F5Y7_BREAD</name>
<dbReference type="OrthoDB" id="9807778at2"/>
<protein>
    <submittedName>
        <fullName evidence="3">Glycosyl transferase family 2</fullName>
    </submittedName>
</protein>
<dbReference type="EMBL" id="FOKY01000022">
    <property type="protein sequence ID" value="SFB92563.1"/>
    <property type="molecule type" value="Genomic_DNA"/>
</dbReference>
<dbReference type="STRING" id="34097.SAMN02745150_01343"/>
<sequence length="301" mass="35598">MIQRKETIYASFILYYEYSNKIKQDLFHQLETWIDSYFEYYEIILINNTIYTRSEILQHLNPNFKDILFLDLGGNHLQNQALRSGIDFSKGDSVFIIADSNVPDLINQLKNMYEYHNKGYDIVILNTPYSKWKHRLFLKFISKLSKDKISQHHDLLFLVSKRVVNIYSLSTSRIFPITTLLRNTGYSIFELHYRPQNKRRSLLSKDEYTLYMITFSDFLPQFAFTITIFCFIISLLGIIYATIMFLFNKNVVQGWTTLFLLLSFGLSGIFMILSILVRYLGLFCKEIQNTPIYSVKQITKL</sequence>
<dbReference type="InterPro" id="IPR050256">
    <property type="entry name" value="Glycosyltransferase_2"/>
</dbReference>
<feature type="transmembrane region" description="Helical" evidence="1">
    <location>
        <begin position="259"/>
        <end position="280"/>
    </location>
</feature>
<feature type="domain" description="Glycosyltransferase 2-like" evidence="2">
    <location>
        <begin position="35"/>
        <end position="136"/>
    </location>
</feature>